<reference evidence="1" key="2">
    <citation type="submission" date="2025-09" db="UniProtKB">
        <authorList>
            <consortium name="EnsemblPlants"/>
        </authorList>
    </citation>
    <scope>IDENTIFICATION</scope>
</reference>
<organism evidence="1 2">
    <name type="scientific">Avena sativa</name>
    <name type="common">Oat</name>
    <dbReference type="NCBI Taxonomy" id="4498"/>
    <lineage>
        <taxon>Eukaryota</taxon>
        <taxon>Viridiplantae</taxon>
        <taxon>Streptophyta</taxon>
        <taxon>Embryophyta</taxon>
        <taxon>Tracheophyta</taxon>
        <taxon>Spermatophyta</taxon>
        <taxon>Magnoliopsida</taxon>
        <taxon>Liliopsida</taxon>
        <taxon>Poales</taxon>
        <taxon>Poaceae</taxon>
        <taxon>BOP clade</taxon>
        <taxon>Pooideae</taxon>
        <taxon>Poodae</taxon>
        <taxon>Poeae</taxon>
        <taxon>Poeae Chloroplast Group 1 (Aveneae type)</taxon>
        <taxon>Aveninae</taxon>
        <taxon>Avena</taxon>
    </lineage>
</organism>
<dbReference type="Proteomes" id="UP001732700">
    <property type="component" value="Chromosome 4A"/>
</dbReference>
<accession>A0ACD5WBD0</accession>
<protein>
    <submittedName>
        <fullName evidence="1">Uncharacterized protein</fullName>
    </submittedName>
</protein>
<evidence type="ECO:0000313" key="1">
    <source>
        <dbReference type="EnsemblPlants" id="AVESA.00010b.r2.4AG0592110.1.CDS"/>
    </source>
</evidence>
<keyword evidence="2" id="KW-1185">Reference proteome</keyword>
<proteinExistence type="predicted"/>
<name>A0ACD5WBD0_AVESA</name>
<sequence>MCKQQATVPGKRRAVPEAPGGDGIDALPDDVLQHVLSFVPTTEAVQTCVLARRWRHLWKSMPILRITPQGRLLNRRGVRRLNRFVNHLLLLRDRSAPLHTCEIELSTFHSQDEPQVHLWVRHALLCQAQTLTVQLSRDNNSFELEELPLISRHLTRLELCNVVLNNHVLNFSSCPALEELCIRTCFVQADLIMSQSLKRLAILDCVFYLTARTRISAPGLVTLELGECWGRTPLLDSMPSLVTGSIKLADCDDCCGKEDGGPCFSANDTCGNCGANTDGSGDCVILSGLSEAKSLELMAEPSVYIINRDLKCCPTFSKLKTLLLNEWCMNNNLGALMCLLQHTPVLEKLTIQLCQAPSSPMGTEGSYNLTGQPFASNTLKILEITCEKIDERVHKILTFLSTNGIHIEQINIQQSIGSSEEPKGFPQESGAGPSQARTRRVLPSQNAQLRSIVEQVAVRQEQILAQQEHILEQQQNIQVQQQQIIAGQQHQKHLMAQILACFSEYSASSSQKTPPAGSAHTERAS</sequence>
<dbReference type="EnsemblPlants" id="AVESA.00010b.r2.4AG0592110.1">
    <property type="protein sequence ID" value="AVESA.00010b.r2.4AG0592110.1.CDS"/>
    <property type="gene ID" value="AVESA.00010b.r2.4AG0592110"/>
</dbReference>
<reference evidence="1" key="1">
    <citation type="submission" date="2021-05" db="EMBL/GenBank/DDBJ databases">
        <authorList>
            <person name="Scholz U."/>
            <person name="Mascher M."/>
            <person name="Fiebig A."/>
        </authorList>
    </citation>
    <scope>NUCLEOTIDE SEQUENCE [LARGE SCALE GENOMIC DNA]</scope>
</reference>
<evidence type="ECO:0000313" key="2">
    <source>
        <dbReference type="Proteomes" id="UP001732700"/>
    </source>
</evidence>